<evidence type="ECO:0000259" key="7">
    <source>
        <dbReference type="Pfam" id="PF04138"/>
    </source>
</evidence>
<sequence length="137" mass="15484">MIDKIKKYVDITTIKFLIVGVINTIVGTGLMFILYNIFSVNYWISSASNYVVGSIVSYFLNKYFTFRNKEKSWKQIGLFVLNITVCYLLAYGLAKPIVSFALGGFSEKVQGNVSMLAGMGLFVILNYLGQRMLVFKK</sequence>
<dbReference type="PANTHER" id="PTHR38459">
    <property type="entry name" value="PROPHAGE BACTOPRENOL-LINKED GLUCOSE TRANSLOCASE HOMOLOG"/>
    <property type="match status" value="1"/>
</dbReference>
<keyword evidence="5 6" id="KW-0472">Membrane</keyword>
<keyword evidence="4 6" id="KW-1133">Transmembrane helix</keyword>
<dbReference type="GO" id="GO:0000271">
    <property type="term" value="P:polysaccharide biosynthetic process"/>
    <property type="evidence" value="ECO:0007669"/>
    <property type="project" value="InterPro"/>
</dbReference>
<evidence type="ECO:0000256" key="1">
    <source>
        <dbReference type="ARBA" id="ARBA00004141"/>
    </source>
</evidence>
<proteinExistence type="inferred from homology"/>
<protein>
    <submittedName>
        <fullName evidence="8">GtrA family protein</fullName>
    </submittedName>
</protein>
<dbReference type="Pfam" id="PF04138">
    <property type="entry name" value="GtrA_DPMS_TM"/>
    <property type="match status" value="1"/>
</dbReference>
<evidence type="ECO:0000256" key="5">
    <source>
        <dbReference type="ARBA" id="ARBA00023136"/>
    </source>
</evidence>
<feature type="domain" description="GtrA/DPMS transmembrane" evidence="7">
    <location>
        <begin position="15"/>
        <end position="135"/>
    </location>
</feature>
<evidence type="ECO:0000256" key="2">
    <source>
        <dbReference type="ARBA" id="ARBA00009399"/>
    </source>
</evidence>
<dbReference type="RefSeq" id="WP_111918883.1">
    <property type="nucleotide sequence ID" value="NZ_CAUWHR010000001.1"/>
</dbReference>
<evidence type="ECO:0000256" key="3">
    <source>
        <dbReference type="ARBA" id="ARBA00022692"/>
    </source>
</evidence>
<comment type="similarity">
    <text evidence="2">Belongs to the GtrA family.</text>
</comment>
<evidence type="ECO:0000313" key="8">
    <source>
        <dbReference type="EMBL" id="AWY97595.1"/>
    </source>
</evidence>
<reference evidence="9" key="1">
    <citation type="submission" date="2018-06" db="EMBL/GenBank/DDBJ databases">
        <title>Description of Blautia argi sp. nov., a new anaerobic isolated from dog feces.</title>
        <authorList>
            <person name="Chang Y.-H."/>
            <person name="Paek J."/>
            <person name="Shin Y."/>
        </authorList>
    </citation>
    <scope>NUCLEOTIDE SEQUENCE [LARGE SCALE GENOMIC DNA]</scope>
    <source>
        <strain evidence="9">KCTC 15426</strain>
    </source>
</reference>
<feature type="transmembrane region" description="Helical" evidence="6">
    <location>
        <begin position="76"/>
        <end position="94"/>
    </location>
</feature>
<dbReference type="PANTHER" id="PTHR38459:SF1">
    <property type="entry name" value="PROPHAGE BACTOPRENOL-LINKED GLUCOSE TRANSLOCASE HOMOLOG"/>
    <property type="match status" value="1"/>
</dbReference>
<keyword evidence="9" id="KW-1185">Reference proteome</keyword>
<evidence type="ECO:0000256" key="4">
    <source>
        <dbReference type="ARBA" id="ARBA00022989"/>
    </source>
</evidence>
<dbReference type="Proteomes" id="UP000250003">
    <property type="component" value="Chromosome"/>
</dbReference>
<feature type="transmembrane region" description="Helical" evidence="6">
    <location>
        <begin position="109"/>
        <end position="128"/>
    </location>
</feature>
<comment type="subcellular location">
    <subcellularLocation>
        <location evidence="1">Membrane</location>
        <topology evidence="1">Multi-pass membrane protein</topology>
    </subcellularLocation>
</comment>
<dbReference type="KEGG" id="blau:DQQ01_04890"/>
<organism evidence="8 9">
    <name type="scientific">Blautia argi</name>
    <dbReference type="NCBI Taxonomy" id="1912897"/>
    <lineage>
        <taxon>Bacteria</taxon>
        <taxon>Bacillati</taxon>
        <taxon>Bacillota</taxon>
        <taxon>Clostridia</taxon>
        <taxon>Lachnospirales</taxon>
        <taxon>Lachnospiraceae</taxon>
        <taxon>Blautia</taxon>
    </lineage>
</organism>
<keyword evidence="3 6" id="KW-0812">Transmembrane</keyword>
<evidence type="ECO:0000256" key="6">
    <source>
        <dbReference type="SAM" id="Phobius"/>
    </source>
</evidence>
<dbReference type="InterPro" id="IPR007267">
    <property type="entry name" value="GtrA_DPMS_TM"/>
</dbReference>
<name>A0A2Z4U981_9FIRM</name>
<dbReference type="EMBL" id="CP030280">
    <property type="protein sequence ID" value="AWY97595.1"/>
    <property type="molecule type" value="Genomic_DNA"/>
</dbReference>
<dbReference type="OrthoDB" id="9812049at2"/>
<gene>
    <name evidence="8" type="ORF">DQQ01_04890</name>
</gene>
<feature type="transmembrane region" description="Helical" evidence="6">
    <location>
        <begin position="12"/>
        <end position="35"/>
    </location>
</feature>
<dbReference type="InterPro" id="IPR051401">
    <property type="entry name" value="GtrA_CellWall_Glycosyl"/>
</dbReference>
<evidence type="ECO:0000313" key="9">
    <source>
        <dbReference type="Proteomes" id="UP000250003"/>
    </source>
</evidence>
<feature type="transmembrane region" description="Helical" evidence="6">
    <location>
        <begin position="47"/>
        <end position="64"/>
    </location>
</feature>
<accession>A0A2Z4U981</accession>
<dbReference type="GO" id="GO:0005886">
    <property type="term" value="C:plasma membrane"/>
    <property type="evidence" value="ECO:0007669"/>
    <property type="project" value="TreeGrafter"/>
</dbReference>
<dbReference type="AlphaFoldDB" id="A0A2Z4U981"/>